<comment type="caution">
    <text evidence="1">The sequence shown here is derived from an EMBL/GenBank/DDBJ whole genome shotgun (WGS) entry which is preliminary data.</text>
</comment>
<dbReference type="InterPro" id="IPR012545">
    <property type="entry name" value="DUF1697"/>
</dbReference>
<dbReference type="RefSeq" id="WP_076701216.1">
    <property type="nucleotide sequence ID" value="NZ_MRDE01000009.1"/>
</dbReference>
<dbReference type="PANTHER" id="PTHR36439:SF1">
    <property type="entry name" value="DUF1697 DOMAIN-CONTAINING PROTEIN"/>
    <property type="match status" value="1"/>
</dbReference>
<name>A0A1R1LL89_9MICC</name>
<dbReference type="PIRSF" id="PIRSF008502">
    <property type="entry name" value="UCP008502"/>
    <property type="match status" value="1"/>
</dbReference>
<dbReference type="Gene3D" id="3.30.70.1280">
    <property type="entry name" value="SP0830-like domains"/>
    <property type="match status" value="1"/>
</dbReference>
<dbReference type="PANTHER" id="PTHR36439">
    <property type="entry name" value="BLL4334 PROTEIN"/>
    <property type="match status" value="1"/>
</dbReference>
<proteinExistence type="predicted"/>
<accession>A0A1R1LL89</accession>
<reference evidence="1 2" key="1">
    <citation type="submission" date="2016-12" db="EMBL/GenBank/DDBJ databases">
        <title>Draft genome of Tersicoccus phoenicis 1P05MA.</title>
        <authorList>
            <person name="Nakajima Y."/>
            <person name="Yoshizawa S."/>
            <person name="Nakamura K."/>
            <person name="Ogura Y."/>
            <person name="Hayashi T."/>
            <person name="Kogure K."/>
        </authorList>
    </citation>
    <scope>NUCLEOTIDE SEQUENCE [LARGE SCALE GENOMIC DNA]</scope>
    <source>
        <strain evidence="1 2">1p05MA</strain>
    </source>
</reference>
<sequence length="179" mass="19020">MNRFAVFLRGVNVGGVTVTSAKLKAALDDEPLTDVRTLRASGNVLCSTTLSAAEAKELIEQRLRTAFGYDAWVVVLTREQVAQIAADCPFPADSTDEHAYLTLSSDPAALDALVQAAAEVGDTTSDNEPVRLHPLAVAWTAPVGGTLAAPLAKISAKRQFTETTTTRNLRTLLRIVAAD</sequence>
<protein>
    <submittedName>
        <fullName evidence="1">Pyridoxamine 5-phosphate oxidase</fullName>
    </submittedName>
</protein>
<dbReference type="AlphaFoldDB" id="A0A1R1LL89"/>
<gene>
    <name evidence="1" type="ORF">BKD30_01915</name>
</gene>
<dbReference type="EMBL" id="MRDE01000009">
    <property type="protein sequence ID" value="OMH28293.1"/>
    <property type="molecule type" value="Genomic_DNA"/>
</dbReference>
<dbReference type="Pfam" id="PF08002">
    <property type="entry name" value="DUF1697"/>
    <property type="match status" value="1"/>
</dbReference>
<evidence type="ECO:0000313" key="2">
    <source>
        <dbReference type="Proteomes" id="UP000187085"/>
    </source>
</evidence>
<keyword evidence="2" id="KW-1185">Reference proteome</keyword>
<organism evidence="1 2">
    <name type="scientific">Tersicoccus phoenicis</name>
    <dbReference type="NCBI Taxonomy" id="554083"/>
    <lineage>
        <taxon>Bacteria</taxon>
        <taxon>Bacillati</taxon>
        <taxon>Actinomycetota</taxon>
        <taxon>Actinomycetes</taxon>
        <taxon>Micrococcales</taxon>
        <taxon>Micrococcaceae</taxon>
        <taxon>Tersicoccus</taxon>
    </lineage>
</organism>
<dbReference type="Proteomes" id="UP000187085">
    <property type="component" value="Unassembled WGS sequence"/>
</dbReference>
<dbReference type="SUPFAM" id="SSF160379">
    <property type="entry name" value="SP0830-like"/>
    <property type="match status" value="1"/>
</dbReference>
<dbReference type="OrthoDB" id="9806494at2"/>
<evidence type="ECO:0000313" key="1">
    <source>
        <dbReference type="EMBL" id="OMH28293.1"/>
    </source>
</evidence>